<dbReference type="RefSeq" id="WP_377483885.1">
    <property type="nucleotide sequence ID" value="NZ_JBHSVR010000001.1"/>
</dbReference>
<accession>A0ABW1YTB2</accession>
<evidence type="ECO:0000313" key="4">
    <source>
        <dbReference type="Proteomes" id="UP001596425"/>
    </source>
</evidence>
<evidence type="ECO:0000256" key="1">
    <source>
        <dbReference type="SAM" id="SignalP"/>
    </source>
</evidence>
<gene>
    <name evidence="3" type="ORF">ACFQBM_18870</name>
</gene>
<dbReference type="PROSITE" id="PS51257">
    <property type="entry name" value="PROKAR_LIPOPROTEIN"/>
    <property type="match status" value="1"/>
</dbReference>
<keyword evidence="1" id="KW-0732">Signal</keyword>
<reference evidence="4" key="1">
    <citation type="journal article" date="2019" name="Int. J. Syst. Evol. Microbiol.">
        <title>The Global Catalogue of Microorganisms (GCM) 10K type strain sequencing project: providing services to taxonomists for standard genome sequencing and annotation.</title>
        <authorList>
            <consortium name="The Broad Institute Genomics Platform"/>
            <consortium name="The Broad Institute Genome Sequencing Center for Infectious Disease"/>
            <person name="Wu L."/>
            <person name="Ma J."/>
        </authorList>
    </citation>
    <scope>NUCLEOTIDE SEQUENCE [LARGE SCALE GENOMIC DNA]</scope>
    <source>
        <strain evidence="4">CGMCC 1.13718</strain>
    </source>
</reference>
<dbReference type="Gene3D" id="1.50.10.100">
    <property type="entry name" value="Chondroitin AC/alginate lyase"/>
    <property type="match status" value="1"/>
</dbReference>
<dbReference type="Gene3D" id="2.70.98.70">
    <property type="match status" value="1"/>
</dbReference>
<dbReference type="InterPro" id="IPR008929">
    <property type="entry name" value="Chondroitin_lyas"/>
</dbReference>
<feature type="domain" description="Bacterial repeat" evidence="2">
    <location>
        <begin position="77"/>
        <end position="130"/>
    </location>
</feature>
<comment type="caution">
    <text evidence="3">The sequence shown here is derived from an EMBL/GenBank/DDBJ whole genome shotgun (WGS) entry which is preliminary data.</text>
</comment>
<dbReference type="Pfam" id="PF18998">
    <property type="entry name" value="Flg_new_2"/>
    <property type="match status" value="1"/>
</dbReference>
<feature type="chain" id="PRO_5046832580" description="Bacterial repeat domain-containing protein" evidence="1">
    <location>
        <begin position="25"/>
        <end position="747"/>
    </location>
</feature>
<keyword evidence="4" id="KW-1185">Reference proteome</keyword>
<proteinExistence type="predicted"/>
<evidence type="ECO:0000259" key="2">
    <source>
        <dbReference type="Pfam" id="PF18998"/>
    </source>
</evidence>
<protein>
    <recommendedName>
        <fullName evidence="2">Bacterial repeat domain-containing protein</fullName>
    </recommendedName>
</protein>
<dbReference type="InterPro" id="IPR044060">
    <property type="entry name" value="Bacterial_rp_domain"/>
</dbReference>
<feature type="signal peptide" evidence="1">
    <location>
        <begin position="1"/>
        <end position="24"/>
    </location>
</feature>
<organism evidence="3 4">
    <name type="scientific">Microbulbifer taiwanensis</name>
    <dbReference type="NCBI Taxonomy" id="986746"/>
    <lineage>
        <taxon>Bacteria</taxon>
        <taxon>Pseudomonadati</taxon>
        <taxon>Pseudomonadota</taxon>
        <taxon>Gammaproteobacteria</taxon>
        <taxon>Cellvibrionales</taxon>
        <taxon>Microbulbiferaceae</taxon>
        <taxon>Microbulbifer</taxon>
    </lineage>
</organism>
<sequence>MKAMRNFTILGIVLYLLFSLSACGGSGGHDGEPVEDDPIGNDPGSPPPTEYYSLAASVEGSGSIVSSPKGINCGAVCSADFEASAVITLTATPAAGSRFSHWSKDSCGSHSICEVTLSSHADISAVFAAQPAGRPFLFKTDEARLKASIDADDPEAVGSGSNRGGQPLGFITLIEGAVEDREYYSDIPTFQIAFAGWLSEDTDMLQLAHDEVMSLVSSDPDGDQGHSSNFQHVESRMLMVAATADLAYEQFNEEELELLAGWVNGTLDNWNDANQDYWPFDEPKSNYWQNGILAHVIASVATQDFNPRADEWKQAVHRMANLWIERTTASEWQGPVQSEGHYYSAYVGNAIWALQLFDAAEGTDYLQQSGFDAAEYLDLLMYQTRPHLKHFFEVGSEANASDARHTGLAFRYWHQLIHAAGGDSEQAQHAKSVLQVADSEDATFIGRNVRGFANFYWNIGDFAAAPLDTKADRLFVAPTPGAGLIGLRSTLGFQESACAALMFANNFGTAPEYSHGNPDAPGFQWACGSDWIVTDPEYFNNSGILAEAGSGVLSDVSNIVTLEGQKYNNDGDFPAISHAEDNRGAATPHSYVQIDAQPYWTEADHYVRDYAWLGSELKALVIFDRVDSETEKKWRLHLPVEPQVDGSEVTYTAGGREVRVRDLTQGVNGSDWQKENLADSVTTEDVWRIYESIPGGDYRSVKILDIDAAVQHAELEINGDMYALTLTVNGEDMEIRFHADGSPMELQ</sequence>
<dbReference type="Proteomes" id="UP001596425">
    <property type="component" value="Unassembled WGS sequence"/>
</dbReference>
<evidence type="ECO:0000313" key="3">
    <source>
        <dbReference type="EMBL" id="MFC6635342.1"/>
    </source>
</evidence>
<name>A0ABW1YTB2_9GAMM</name>
<dbReference type="EMBL" id="JBHSVR010000001">
    <property type="protein sequence ID" value="MFC6635342.1"/>
    <property type="molecule type" value="Genomic_DNA"/>
</dbReference>